<keyword evidence="2" id="KW-1185">Reference proteome</keyword>
<sequence length="304" mass="34304">MEFMTKPQQKALNKFKGIKSNDNAKEKGFFPKRHFTSKDILKLIKNRKRISPTIKSLIKTSSIIKNHSSSKEYKTKISKEEFYKLDNYIQNILQMNSWGVASFTEKEIFKGNAIPYKNVIVLSKRMKNDHFIVEELPNIDCMLEVMEVYGDTGTACLKVTSLLRSMGFGALPNHSLGGNVDYTKAGYKANLGFIGKHGLLITPHSGPCNRLSIIYTSIENLNDFMHTEDHSWGNSFCNKCKKCVATCPYNAIYEDNKIDKNGHIECISNQICNSGFTKYGCAICIAACPFTKLGYSNIKSKVIK</sequence>
<evidence type="ECO:0000313" key="1">
    <source>
        <dbReference type="EMBL" id="ONI46561.1"/>
    </source>
</evidence>
<dbReference type="Proteomes" id="UP000188637">
    <property type="component" value="Unassembled WGS sequence"/>
</dbReference>
<accession>A0ACC8XJD7</accession>
<proteinExistence type="predicted"/>
<protein>
    <submittedName>
        <fullName evidence="1">Uncharacterized protein</fullName>
    </submittedName>
</protein>
<organism evidence="1 2">
    <name type="scientific">Candidatus Epulonipiscium fishelsonii</name>
    <dbReference type="NCBI Taxonomy" id="77094"/>
    <lineage>
        <taxon>Bacteria</taxon>
        <taxon>Bacillati</taxon>
        <taxon>Bacillota</taxon>
        <taxon>Clostridia</taxon>
        <taxon>Lachnospirales</taxon>
        <taxon>Lachnospiraceae</taxon>
        <taxon>Candidatus Epulonipiscium</taxon>
    </lineage>
</organism>
<evidence type="ECO:0000313" key="2">
    <source>
        <dbReference type="Proteomes" id="UP000188637"/>
    </source>
</evidence>
<name>A0ACC8XJD7_9FIRM</name>
<comment type="caution">
    <text evidence="1">The sequence shown here is derived from an EMBL/GenBank/DDBJ whole genome shotgun (WGS) entry which is preliminary data.</text>
</comment>
<reference evidence="1" key="1">
    <citation type="submission" date="2016-08" db="EMBL/GenBank/DDBJ databases">
        <authorList>
            <person name="Ngugi D.K."/>
            <person name="Miyake S."/>
            <person name="Stingl U."/>
        </authorList>
    </citation>
    <scope>NUCLEOTIDE SEQUENCE</scope>
    <source>
        <strain evidence="1">SCG-D08WGA-EpuloA1</strain>
    </source>
</reference>
<gene>
    <name evidence="1" type="ORF">AN640_03180</name>
</gene>
<dbReference type="EMBL" id="LJHD01000003">
    <property type="protein sequence ID" value="ONI46561.1"/>
    <property type="molecule type" value="Genomic_DNA"/>
</dbReference>